<feature type="compositionally biased region" description="Low complexity" evidence="1">
    <location>
        <begin position="27"/>
        <end position="44"/>
    </location>
</feature>
<keyword evidence="4" id="KW-1185">Reference proteome</keyword>
<feature type="compositionally biased region" description="Low complexity" evidence="1">
    <location>
        <begin position="208"/>
        <end position="217"/>
    </location>
</feature>
<evidence type="ECO:0000256" key="1">
    <source>
        <dbReference type="SAM" id="MobiDB-lite"/>
    </source>
</evidence>
<name>Q2JFC0_FRACC</name>
<gene>
    <name evidence="3" type="ordered locus">Francci3_0638</name>
</gene>
<feature type="compositionally biased region" description="Gly residues" evidence="1">
    <location>
        <begin position="70"/>
        <end position="94"/>
    </location>
</feature>
<reference evidence="3 4" key="1">
    <citation type="journal article" date="2007" name="Genome Res.">
        <title>Genome characteristics of facultatively symbiotic Frankia sp. strains reflect host range and host plant biogeography.</title>
        <authorList>
            <person name="Normand P."/>
            <person name="Lapierre P."/>
            <person name="Tisa L.S."/>
            <person name="Gogarten J.P."/>
            <person name="Alloisio N."/>
            <person name="Bagnarol E."/>
            <person name="Bassi C.A."/>
            <person name="Berry A.M."/>
            <person name="Bickhart D.M."/>
            <person name="Choisne N."/>
            <person name="Couloux A."/>
            <person name="Cournoyer B."/>
            <person name="Cruveiller S."/>
            <person name="Daubin V."/>
            <person name="Demange N."/>
            <person name="Francino M.P."/>
            <person name="Goltsman E."/>
            <person name="Huang Y."/>
            <person name="Kopp O.R."/>
            <person name="Labarre L."/>
            <person name="Lapidus A."/>
            <person name="Lavire C."/>
            <person name="Marechal J."/>
            <person name="Martinez M."/>
            <person name="Mastronunzio J.E."/>
            <person name="Mullin B.C."/>
            <person name="Niemann J."/>
            <person name="Pujic P."/>
            <person name="Rawnsley T."/>
            <person name="Rouy Z."/>
            <person name="Schenowitz C."/>
            <person name="Sellstedt A."/>
            <person name="Tavares F."/>
            <person name="Tomkins J.P."/>
            <person name="Vallenet D."/>
            <person name="Valverde C."/>
            <person name="Wall L.G."/>
            <person name="Wang Y."/>
            <person name="Medigue C."/>
            <person name="Benson D.R."/>
        </authorList>
    </citation>
    <scope>NUCLEOTIDE SEQUENCE [LARGE SCALE GENOMIC DNA]</scope>
    <source>
        <strain evidence="4">DSM 45818 / CECT 9043 / CcI3</strain>
    </source>
</reference>
<feature type="compositionally biased region" description="Gly residues" evidence="1">
    <location>
        <begin position="45"/>
        <end position="63"/>
    </location>
</feature>
<dbReference type="HOGENOM" id="CLU_600979_0_0_11"/>
<evidence type="ECO:0000256" key="2">
    <source>
        <dbReference type="SAM" id="Phobius"/>
    </source>
</evidence>
<proteinExistence type="predicted"/>
<dbReference type="RefSeq" id="WP_011435091.1">
    <property type="nucleotide sequence ID" value="NC_007777.1"/>
</dbReference>
<feature type="compositionally biased region" description="Basic and acidic residues" evidence="1">
    <location>
        <begin position="260"/>
        <end position="277"/>
    </location>
</feature>
<dbReference type="AlphaFoldDB" id="Q2JFC0"/>
<protein>
    <submittedName>
        <fullName evidence="3">Uncharacterized protein</fullName>
    </submittedName>
</protein>
<evidence type="ECO:0000313" key="3">
    <source>
        <dbReference type="EMBL" id="ABD10022.1"/>
    </source>
</evidence>
<dbReference type="KEGG" id="fra:Francci3_0638"/>
<sequence>MRLDEHGRWVSDDGAYVWDEAAQTWQPSSAAPPAGSSASARFGNHPGGPAFGAGPAGEPGSGRVGSEVGAQGGSFGGRPGAAGSSPGAGPGAGPGAVEAAPAPPSWGGALTDPPRTMGGVVATPSEPDARGLAPYGPTGQRGRWGEPAADVIAPHGPSERGDLTGPARRAGAADPVDPVAASAGPAAAQTTWGDGDSTGEIRRVGGLAATYAPSAGGAADGTSRWDDDPDDEPGPYAGSFDEHDSGWAPSGPISRRGATARRESTARRGATARRDEAGGLPARVTAFVQHVRDRPPLLIGAAVVLVCLGLGVIGFLALGGGGSDSGTAAGPAAAEKGRYSPEVRQAYLSSCLDVSNGNEGYCTCTLEKLEAGYTQEEYQRFSDNVQSESSQRIVREIYAACRDKR</sequence>
<dbReference type="Proteomes" id="UP000001937">
    <property type="component" value="Chromosome"/>
</dbReference>
<organism evidence="3 4">
    <name type="scientific">Frankia casuarinae (strain DSM 45818 / CECT 9043 / HFP020203 / CcI3)</name>
    <dbReference type="NCBI Taxonomy" id="106370"/>
    <lineage>
        <taxon>Bacteria</taxon>
        <taxon>Bacillati</taxon>
        <taxon>Actinomycetota</taxon>
        <taxon>Actinomycetes</taxon>
        <taxon>Frankiales</taxon>
        <taxon>Frankiaceae</taxon>
        <taxon>Frankia</taxon>
    </lineage>
</organism>
<dbReference type="eggNOG" id="COG0515">
    <property type="taxonomic scope" value="Bacteria"/>
</dbReference>
<keyword evidence="2" id="KW-1133">Transmembrane helix</keyword>
<feature type="region of interest" description="Disordered" evidence="1">
    <location>
        <begin position="21"/>
        <end position="277"/>
    </location>
</feature>
<keyword evidence="2" id="KW-0812">Transmembrane</keyword>
<dbReference type="OrthoDB" id="3218506at2"/>
<keyword evidence="2" id="KW-0472">Membrane</keyword>
<accession>Q2JFC0</accession>
<evidence type="ECO:0000313" key="4">
    <source>
        <dbReference type="Proteomes" id="UP000001937"/>
    </source>
</evidence>
<feature type="compositionally biased region" description="Low complexity" evidence="1">
    <location>
        <begin position="170"/>
        <end position="188"/>
    </location>
</feature>
<dbReference type="EMBL" id="CP000249">
    <property type="protein sequence ID" value="ABD10022.1"/>
    <property type="molecule type" value="Genomic_DNA"/>
</dbReference>
<feature type="transmembrane region" description="Helical" evidence="2">
    <location>
        <begin position="297"/>
        <end position="318"/>
    </location>
</feature>